<reference evidence="1 2" key="1">
    <citation type="submission" date="2019-06" db="EMBL/GenBank/DDBJ databases">
        <authorList>
            <person name="Livingstone P."/>
            <person name="Whitworth D."/>
        </authorList>
    </citation>
    <scope>NUCLEOTIDE SEQUENCE [LARGE SCALE GENOMIC DNA]</scope>
    <source>
        <strain evidence="1 2">AM401</strain>
    </source>
</reference>
<dbReference type="InterPro" id="IPR024079">
    <property type="entry name" value="MetalloPept_cat_dom_sf"/>
</dbReference>
<dbReference type="RefSeq" id="WP_141644476.1">
    <property type="nucleotide sequence ID" value="NZ_VIFM01000087.1"/>
</dbReference>
<comment type="caution">
    <text evidence="1">The sequence shown here is derived from an EMBL/GenBank/DDBJ whole genome shotgun (WGS) entry which is preliminary data.</text>
</comment>
<protein>
    <recommendedName>
        <fullName evidence="3">Peptidase M11 gametolysin domain-containing protein</fullName>
    </recommendedName>
</protein>
<accession>A0A540WXS9</accession>
<dbReference type="EMBL" id="VIFM01000087">
    <property type="protein sequence ID" value="TQF13803.1"/>
    <property type="molecule type" value="Genomic_DNA"/>
</dbReference>
<organism evidence="1 2">
    <name type="scientific">Myxococcus llanfairpwllgwyngyllgogerychwyrndrobwllllantysiliogogogochensis</name>
    <dbReference type="NCBI Taxonomy" id="2590453"/>
    <lineage>
        <taxon>Bacteria</taxon>
        <taxon>Pseudomonadati</taxon>
        <taxon>Myxococcota</taxon>
        <taxon>Myxococcia</taxon>
        <taxon>Myxococcales</taxon>
        <taxon>Cystobacterineae</taxon>
        <taxon>Myxococcaceae</taxon>
        <taxon>Myxococcus</taxon>
    </lineage>
</organism>
<dbReference type="PROSITE" id="PS51257">
    <property type="entry name" value="PROKAR_LIPOPROTEIN"/>
    <property type="match status" value="1"/>
</dbReference>
<dbReference type="Proteomes" id="UP000315369">
    <property type="component" value="Unassembled WGS sequence"/>
</dbReference>
<dbReference type="AlphaFoldDB" id="A0A540WXS9"/>
<dbReference type="Gene3D" id="2.60.40.10">
    <property type="entry name" value="Immunoglobulins"/>
    <property type="match status" value="2"/>
</dbReference>
<dbReference type="GO" id="GO:0008237">
    <property type="term" value="F:metallopeptidase activity"/>
    <property type="evidence" value="ECO:0007669"/>
    <property type="project" value="InterPro"/>
</dbReference>
<keyword evidence="2" id="KW-1185">Reference proteome</keyword>
<dbReference type="PANTHER" id="PTHR41775:SF1">
    <property type="entry name" value="PEPTIDASE M6-LIKE DOMAIN-CONTAINING PROTEIN"/>
    <property type="match status" value="1"/>
</dbReference>
<proteinExistence type="predicted"/>
<evidence type="ECO:0000313" key="2">
    <source>
        <dbReference type="Proteomes" id="UP000315369"/>
    </source>
</evidence>
<evidence type="ECO:0008006" key="3">
    <source>
        <dbReference type="Google" id="ProtNLM"/>
    </source>
</evidence>
<dbReference type="PANTHER" id="PTHR41775">
    <property type="entry name" value="SECRETED PROTEIN-RELATED"/>
    <property type="match status" value="1"/>
</dbReference>
<dbReference type="SUPFAM" id="SSF55486">
    <property type="entry name" value="Metalloproteases ('zincins'), catalytic domain"/>
    <property type="match status" value="1"/>
</dbReference>
<dbReference type="Gene3D" id="3.40.390.10">
    <property type="entry name" value="Collagenase (Catalytic Domain)"/>
    <property type="match status" value="1"/>
</dbReference>
<dbReference type="InterPro" id="IPR013783">
    <property type="entry name" value="Ig-like_fold"/>
</dbReference>
<dbReference type="OrthoDB" id="5377760at2"/>
<gene>
    <name evidence="1" type="ORF">FJV41_21910</name>
</gene>
<evidence type="ECO:0000313" key="1">
    <source>
        <dbReference type="EMBL" id="TQF13803.1"/>
    </source>
</evidence>
<name>A0A540WXS9_9BACT</name>
<sequence>MSRTWNMVAAVWFAACGIQGCVSSEEAQTPEQVSREEAWEGELEVRVVDAPSLDASHEEYVLVTGRERHPVVFKGDAPKGLRSGLHVKLRGQKTARQLVAQSVEVDTRTRSASSTLGTCGVTGVQRSLVIMAAFPGMATPSNTPQGMEEAFFSTTRRSLAGYWSEVSEGRTTTTGDVVGWYTLDRAYACEESDAMRTAALQAADADVDFTQYDRIFIVHPRPQAGCYYGGLATLSCGQVATPDGTVTASTAWLVAQSMNTHDSAVQLITHEAGHNLSLNHSQTRDFGAEPLSLLNLAGTLDEYGDVFSTMGRWNLGHYAVPHKARIGWLAPSSVVQVDGVGGTFTLAPVVASGGVKALKVRRGQGNDAWLWLEYRQQVGSYESTLPSQVFGGALIHYEDADTRDGTHLLDFTPGTASWSDPALLPGTTWEDPYSNLSVTVVSATSTALTVTLQYRQAACIRAAPEVEVTPFEPTVWPGSRPEVELLIINRDSVGCTPSVFQLAAILPPGWSSDPLPAQRTIAASGSTSLTLQLYTPYAAAPGTYTTGVDVTRNGHTVRGTAAQEVVERCISATPTLTLSPTAVTAAPGTDVTWTVYVQNHDSASCNWVWYDFWNNDTTGWDTSWSDWGVNLPPGGDFTFTMTKAIPANAQGTHTVGLELFQDEVGIVASTTATVHVVE</sequence>